<dbReference type="InterPro" id="IPR021487">
    <property type="entry name" value="DUF3140"/>
</dbReference>
<reference evidence="2 3" key="1">
    <citation type="submission" date="2018-05" db="EMBL/GenBank/DDBJ databases">
        <title>Genome sequencing and assembly of the regulated plant pathogen Lachnellula willkommii and related sister species for the development of diagnostic species identification markers.</title>
        <authorList>
            <person name="Giroux E."/>
            <person name="Bilodeau G."/>
        </authorList>
    </citation>
    <scope>NUCLEOTIDE SEQUENCE [LARGE SCALE GENOMIC DNA]</scope>
    <source>
        <strain evidence="2 3">CBS 185.66</strain>
    </source>
</reference>
<comment type="caution">
    <text evidence="2">The sequence shown here is derived from an EMBL/GenBank/DDBJ whole genome shotgun (WGS) entry which is preliminary data.</text>
</comment>
<gene>
    <name evidence="2" type="ORF">LHYA1_G007262</name>
</gene>
<dbReference type="PANTHER" id="PTHR40630">
    <property type="entry name" value="POSSIBLE DNA-BINDING PROTEIN"/>
    <property type="match status" value="1"/>
</dbReference>
<evidence type="ECO:0000313" key="3">
    <source>
        <dbReference type="Proteomes" id="UP000431533"/>
    </source>
</evidence>
<dbReference type="Proteomes" id="UP000431533">
    <property type="component" value="Unassembled WGS sequence"/>
</dbReference>
<dbReference type="Pfam" id="PF11338">
    <property type="entry name" value="DUF3140"/>
    <property type="match status" value="1"/>
</dbReference>
<dbReference type="RefSeq" id="XP_031002709.1">
    <property type="nucleotide sequence ID" value="XM_031152192.1"/>
</dbReference>
<accession>A0A8H8TYH3</accession>
<organism evidence="2 3">
    <name type="scientific">Lachnellula hyalina</name>
    <dbReference type="NCBI Taxonomy" id="1316788"/>
    <lineage>
        <taxon>Eukaryota</taxon>
        <taxon>Fungi</taxon>
        <taxon>Dikarya</taxon>
        <taxon>Ascomycota</taxon>
        <taxon>Pezizomycotina</taxon>
        <taxon>Leotiomycetes</taxon>
        <taxon>Helotiales</taxon>
        <taxon>Lachnaceae</taxon>
        <taxon>Lachnellula</taxon>
    </lineage>
</organism>
<dbReference type="EMBL" id="QGMH01000155">
    <property type="protein sequence ID" value="TVY23921.1"/>
    <property type="molecule type" value="Genomic_DNA"/>
</dbReference>
<keyword evidence="3" id="KW-1185">Reference proteome</keyword>
<evidence type="ECO:0000256" key="1">
    <source>
        <dbReference type="SAM" id="MobiDB-lite"/>
    </source>
</evidence>
<name>A0A8H8TYH3_9HELO</name>
<dbReference type="AlphaFoldDB" id="A0A8H8TYH3"/>
<dbReference type="GeneID" id="41987460"/>
<evidence type="ECO:0000313" key="2">
    <source>
        <dbReference type="EMBL" id="TVY23921.1"/>
    </source>
</evidence>
<feature type="region of interest" description="Disordered" evidence="1">
    <location>
        <begin position="26"/>
        <end position="53"/>
    </location>
</feature>
<protein>
    <submittedName>
        <fullName evidence="2">Uncharacterized protein</fullName>
    </submittedName>
</protein>
<sequence>MVKDNETVIKEFNTLINMTPSDLETWLESPDSTSSGWAKEDGSGETIGHDSYSSPYPSTYPNSNLNILIFAWQWT</sequence>
<dbReference type="OrthoDB" id="2131339at2759"/>
<dbReference type="PANTHER" id="PTHR40630:SF1">
    <property type="entry name" value="DNA-BINDING PROTEIN"/>
    <property type="match status" value="1"/>
</dbReference>
<proteinExistence type="predicted"/>